<protein>
    <submittedName>
        <fullName evidence="1">Uncharacterized protein</fullName>
    </submittedName>
</protein>
<reference evidence="2" key="1">
    <citation type="journal article" date="2019" name="Int. J. Syst. Evol. Microbiol.">
        <title>The Global Catalogue of Microorganisms (GCM) 10K type strain sequencing project: providing services to taxonomists for standard genome sequencing and annotation.</title>
        <authorList>
            <consortium name="The Broad Institute Genomics Platform"/>
            <consortium name="The Broad Institute Genome Sequencing Center for Infectious Disease"/>
            <person name="Wu L."/>
            <person name="Ma J."/>
        </authorList>
    </citation>
    <scope>NUCLEOTIDE SEQUENCE [LARGE SCALE GENOMIC DNA]</scope>
    <source>
        <strain evidence="2">CCUG 63830</strain>
    </source>
</reference>
<organism evidence="1 2">
    <name type="scientific">Deinococcus multiflagellatus</name>
    <dbReference type="NCBI Taxonomy" id="1656887"/>
    <lineage>
        <taxon>Bacteria</taxon>
        <taxon>Thermotogati</taxon>
        <taxon>Deinococcota</taxon>
        <taxon>Deinococci</taxon>
        <taxon>Deinococcales</taxon>
        <taxon>Deinococcaceae</taxon>
        <taxon>Deinococcus</taxon>
    </lineage>
</organism>
<name>A0ABW1ZPT3_9DEIO</name>
<dbReference type="RefSeq" id="WP_224611762.1">
    <property type="nucleotide sequence ID" value="NZ_JAIQXV010000020.1"/>
</dbReference>
<proteinExistence type="predicted"/>
<dbReference type="Proteomes" id="UP001596317">
    <property type="component" value="Unassembled WGS sequence"/>
</dbReference>
<dbReference type="EMBL" id="JBHSWB010000002">
    <property type="protein sequence ID" value="MFC6662955.1"/>
    <property type="molecule type" value="Genomic_DNA"/>
</dbReference>
<evidence type="ECO:0000313" key="1">
    <source>
        <dbReference type="EMBL" id="MFC6662955.1"/>
    </source>
</evidence>
<evidence type="ECO:0000313" key="2">
    <source>
        <dbReference type="Proteomes" id="UP001596317"/>
    </source>
</evidence>
<comment type="caution">
    <text evidence="1">The sequence shown here is derived from an EMBL/GenBank/DDBJ whole genome shotgun (WGS) entry which is preliminary data.</text>
</comment>
<sequence>MIRALFQLLRQRLSPPLPQTPAAPLVPPAVPSGHHDDQPSAAERILKTFGEQIVVLCPRRDDALSALDAAGISPVGIVIVTSPEDLRGLRHTLVIHRVGRPFARDGEARLQAILATSGVKYRLYFGL</sequence>
<keyword evidence="2" id="KW-1185">Reference proteome</keyword>
<accession>A0ABW1ZPT3</accession>
<gene>
    <name evidence="1" type="ORF">ACFP90_23205</name>
</gene>